<dbReference type="GO" id="GO:0071949">
    <property type="term" value="F:FAD binding"/>
    <property type="evidence" value="ECO:0007669"/>
    <property type="project" value="InterPro"/>
</dbReference>
<feature type="non-terminal residue" evidence="5">
    <location>
        <position position="1"/>
    </location>
</feature>
<evidence type="ECO:0000313" key="5">
    <source>
        <dbReference type="EMBL" id="GBN05869.1"/>
    </source>
</evidence>
<organism evidence="5 7">
    <name type="scientific">Araneus ventricosus</name>
    <name type="common">Orbweaver spider</name>
    <name type="synonym">Epeira ventricosa</name>
    <dbReference type="NCBI Taxonomy" id="182803"/>
    <lineage>
        <taxon>Eukaryota</taxon>
        <taxon>Metazoa</taxon>
        <taxon>Ecdysozoa</taxon>
        <taxon>Arthropoda</taxon>
        <taxon>Chelicerata</taxon>
        <taxon>Arachnida</taxon>
        <taxon>Araneae</taxon>
        <taxon>Araneomorphae</taxon>
        <taxon>Entelegynae</taxon>
        <taxon>Araneoidea</taxon>
        <taxon>Araneidae</taxon>
        <taxon>Araneus</taxon>
    </lineage>
</organism>
<dbReference type="EMBL" id="BGPR01005007">
    <property type="protein sequence ID" value="GBN05869.1"/>
    <property type="molecule type" value="Genomic_DNA"/>
</dbReference>
<dbReference type="AlphaFoldDB" id="A0A4Y2KUM4"/>
<dbReference type="GO" id="GO:0005777">
    <property type="term" value="C:peroxisome"/>
    <property type="evidence" value="ECO:0007669"/>
    <property type="project" value="InterPro"/>
</dbReference>
<evidence type="ECO:0000256" key="1">
    <source>
        <dbReference type="ARBA" id="ARBA00004846"/>
    </source>
</evidence>
<sequence length="85" mass="9931">VGLSEERLNKMHDYMLEMLAALRPNAVALVDAFDFHDMVLSSPLGCYDGNVYQRLYDWAQKTPMNQKQVHDSYYKYLQPVMKSKL</sequence>
<gene>
    <name evidence="5" type="primary">ACOX1_1</name>
    <name evidence="6" type="synonym">ACOX1_0</name>
    <name evidence="5" type="ORF">AVEN_10079_1</name>
    <name evidence="6" type="ORF">AVEN_184715_1</name>
</gene>
<dbReference type="InterPro" id="IPR036250">
    <property type="entry name" value="AcylCo_DH-like_C"/>
</dbReference>
<dbReference type="Gene3D" id="1.20.140.10">
    <property type="entry name" value="Butyryl-CoA Dehydrogenase, subunit A, domain 3"/>
    <property type="match status" value="1"/>
</dbReference>
<dbReference type="InterPro" id="IPR012258">
    <property type="entry name" value="Acyl-CoA_oxidase"/>
</dbReference>
<protein>
    <submittedName>
        <fullName evidence="5">Peroxisomal acyl-coenzyme A oxidase 1</fullName>
    </submittedName>
</protein>
<evidence type="ECO:0000313" key="7">
    <source>
        <dbReference type="Proteomes" id="UP000499080"/>
    </source>
</evidence>
<evidence type="ECO:0000259" key="4">
    <source>
        <dbReference type="Pfam" id="PF01756"/>
    </source>
</evidence>
<dbReference type="OrthoDB" id="538336at2759"/>
<accession>A0A4Y2KUM4</accession>
<keyword evidence="3" id="KW-0560">Oxidoreductase</keyword>
<dbReference type="InterPro" id="IPR002655">
    <property type="entry name" value="Acyl-CoA_oxidase_C"/>
</dbReference>
<proteinExistence type="inferred from homology"/>
<dbReference type="GO" id="GO:0005504">
    <property type="term" value="F:fatty acid binding"/>
    <property type="evidence" value="ECO:0007669"/>
    <property type="project" value="TreeGrafter"/>
</dbReference>
<dbReference type="GO" id="GO:0033540">
    <property type="term" value="P:fatty acid beta-oxidation using acyl-CoA oxidase"/>
    <property type="evidence" value="ECO:0007669"/>
    <property type="project" value="TreeGrafter"/>
</dbReference>
<dbReference type="Proteomes" id="UP000499080">
    <property type="component" value="Unassembled WGS sequence"/>
</dbReference>
<dbReference type="PANTHER" id="PTHR10909">
    <property type="entry name" value="ELECTRON TRANSPORT OXIDOREDUCTASE"/>
    <property type="match status" value="1"/>
</dbReference>
<dbReference type="GO" id="GO:0003997">
    <property type="term" value="F:acyl-CoA oxidase activity"/>
    <property type="evidence" value="ECO:0007669"/>
    <property type="project" value="InterPro"/>
</dbReference>
<evidence type="ECO:0000256" key="2">
    <source>
        <dbReference type="ARBA" id="ARBA00006288"/>
    </source>
</evidence>
<keyword evidence="7" id="KW-1185">Reference proteome</keyword>
<dbReference type="Pfam" id="PF01756">
    <property type="entry name" value="ACOX"/>
    <property type="match status" value="1"/>
</dbReference>
<comment type="caution">
    <text evidence="5">The sequence shown here is derived from an EMBL/GenBank/DDBJ whole genome shotgun (WGS) entry which is preliminary data.</text>
</comment>
<evidence type="ECO:0000313" key="6">
    <source>
        <dbReference type="EMBL" id="GBO30023.1"/>
    </source>
</evidence>
<feature type="domain" description="Acyl-CoA oxidase C-terminal" evidence="4">
    <location>
        <begin position="3"/>
        <end position="82"/>
    </location>
</feature>
<dbReference type="PANTHER" id="PTHR10909:SF250">
    <property type="entry name" value="PEROXISOMAL ACYL-COENZYME A OXIDASE 1"/>
    <property type="match status" value="1"/>
</dbReference>
<dbReference type="SUPFAM" id="SSF47203">
    <property type="entry name" value="Acyl-CoA dehydrogenase C-terminal domain-like"/>
    <property type="match status" value="1"/>
</dbReference>
<dbReference type="EMBL" id="BGPR01053228">
    <property type="protein sequence ID" value="GBO30023.1"/>
    <property type="molecule type" value="Genomic_DNA"/>
</dbReference>
<evidence type="ECO:0000256" key="3">
    <source>
        <dbReference type="ARBA" id="ARBA00023002"/>
    </source>
</evidence>
<name>A0A4Y2KUM4_ARAVE</name>
<dbReference type="GO" id="GO:0055088">
    <property type="term" value="P:lipid homeostasis"/>
    <property type="evidence" value="ECO:0007669"/>
    <property type="project" value="TreeGrafter"/>
</dbReference>
<comment type="similarity">
    <text evidence="2">Belongs to the acyl-CoA oxidase family.</text>
</comment>
<comment type="pathway">
    <text evidence="1">Lipid metabolism; peroxisomal fatty acid beta-oxidation.</text>
</comment>
<reference evidence="5 7" key="1">
    <citation type="journal article" date="2019" name="Sci. Rep.">
        <title>Orb-weaving spider Araneus ventricosus genome elucidates the spidroin gene catalogue.</title>
        <authorList>
            <person name="Kono N."/>
            <person name="Nakamura H."/>
            <person name="Ohtoshi R."/>
            <person name="Moran D.A.P."/>
            <person name="Shinohara A."/>
            <person name="Yoshida Y."/>
            <person name="Fujiwara M."/>
            <person name="Mori M."/>
            <person name="Tomita M."/>
            <person name="Arakawa K."/>
        </authorList>
    </citation>
    <scope>NUCLEOTIDE SEQUENCE [LARGE SCALE GENOMIC DNA]</scope>
</reference>